<keyword evidence="3" id="KW-0805">Transcription regulation</keyword>
<dbReference type="FunFam" id="4.10.280.10:FF:000089">
    <property type="entry name" value="Transcription factor LAX PANICLE"/>
    <property type="match status" value="1"/>
</dbReference>
<proteinExistence type="inferred from homology"/>
<evidence type="ECO:0000256" key="1">
    <source>
        <dbReference type="ARBA" id="ARBA00004123"/>
    </source>
</evidence>
<gene>
    <name evidence="8" type="primary">ga09942</name>
    <name evidence="8" type="ORF">PR202_ga09942</name>
</gene>
<dbReference type="CDD" id="cd11454">
    <property type="entry name" value="bHLH_AtIND_like"/>
    <property type="match status" value="1"/>
</dbReference>
<name>A0AAV5C4D2_ELECO</name>
<evidence type="ECO:0000256" key="5">
    <source>
        <dbReference type="ARBA" id="ARBA00023242"/>
    </source>
</evidence>
<feature type="compositionally biased region" description="Low complexity" evidence="6">
    <location>
        <begin position="347"/>
        <end position="363"/>
    </location>
</feature>
<reference evidence="8" key="2">
    <citation type="submission" date="2021-12" db="EMBL/GenBank/DDBJ databases">
        <title>Resequencing data analysis of finger millet.</title>
        <authorList>
            <person name="Hatakeyama M."/>
            <person name="Aluri S."/>
            <person name="Balachadran M.T."/>
            <person name="Sivarajan S.R."/>
            <person name="Poveda L."/>
            <person name="Shimizu-Inatsugi R."/>
            <person name="Schlapbach R."/>
            <person name="Sreeman S.M."/>
            <person name="Shimizu K.K."/>
        </authorList>
    </citation>
    <scope>NUCLEOTIDE SEQUENCE</scope>
</reference>
<dbReference type="InterPro" id="IPR011598">
    <property type="entry name" value="bHLH_dom"/>
</dbReference>
<feature type="compositionally biased region" description="Low complexity" evidence="6">
    <location>
        <begin position="208"/>
        <end position="217"/>
    </location>
</feature>
<dbReference type="SUPFAM" id="SSF47459">
    <property type="entry name" value="HLH, helix-loop-helix DNA-binding domain"/>
    <property type="match status" value="1"/>
</dbReference>
<reference evidence="8" key="1">
    <citation type="journal article" date="2018" name="DNA Res.">
        <title>Multiple hybrid de novo genome assembly of finger millet, an orphan allotetraploid crop.</title>
        <authorList>
            <person name="Hatakeyama M."/>
            <person name="Aluri S."/>
            <person name="Balachadran M.T."/>
            <person name="Sivarajan S.R."/>
            <person name="Patrignani A."/>
            <person name="Gruter S."/>
            <person name="Poveda L."/>
            <person name="Shimizu-Inatsugi R."/>
            <person name="Baeten J."/>
            <person name="Francoijs K.J."/>
            <person name="Nataraja K.N."/>
            <person name="Reddy Y.A.N."/>
            <person name="Phadnis S."/>
            <person name="Ravikumar R.L."/>
            <person name="Schlapbach R."/>
            <person name="Sreeman S.M."/>
            <person name="Shimizu K.K."/>
        </authorList>
    </citation>
    <scope>NUCLEOTIDE SEQUENCE</scope>
</reference>
<evidence type="ECO:0000256" key="3">
    <source>
        <dbReference type="ARBA" id="ARBA00023015"/>
    </source>
</evidence>
<feature type="compositionally biased region" description="Low complexity" evidence="6">
    <location>
        <begin position="119"/>
        <end position="134"/>
    </location>
</feature>
<sequence>MDATFGWAGAGQHVDDYFARQVGCGRFEMDDAFLGACFGQQQQQQQQCDDGMGGGDAPGTTCQVSSNFGAGVDGDPLAFLSSSGTGDAFDASLLDAALAFSRELGGGDAVFSSYDNSGTTGGNMSSGESNNNYSAGSHDAAEVVSPTSISASPPFPHASPSSQHQHALHHHPKRRATDEYPTSIAPPPPPVVPFPHSSGGGAAKRRAATTTTSISFGHHGGVHHQDQQQPTGGGGGAGYEPDMEAMTQVKEMIYRAAAMRPVSLGPEVAAGGGAAAGERPRRKNVRISSDPQTVAARLRRERVSERLRVLQKLVPGGSKMDTASMLDEAASYLKFLKSQVQALETLGTTTTSTTNGNGSGRSSQHYGYHHQNSGGNPAGGFLGFSRSGNINSPAGYVNPYGSNNGGSKLL</sequence>
<dbReference type="GO" id="GO:0046983">
    <property type="term" value="F:protein dimerization activity"/>
    <property type="evidence" value="ECO:0007669"/>
    <property type="project" value="InterPro"/>
</dbReference>
<dbReference type="Gene3D" id="4.10.280.10">
    <property type="entry name" value="Helix-loop-helix DNA-binding domain"/>
    <property type="match status" value="1"/>
</dbReference>
<keyword evidence="4" id="KW-0804">Transcription</keyword>
<keyword evidence="5" id="KW-0539">Nucleus</keyword>
<feature type="compositionally biased region" description="Pro residues" evidence="6">
    <location>
        <begin position="184"/>
        <end position="193"/>
    </location>
</feature>
<comment type="subcellular location">
    <subcellularLocation>
        <location evidence="1">Nucleus</location>
    </subcellularLocation>
</comment>
<evidence type="ECO:0000256" key="6">
    <source>
        <dbReference type="SAM" id="MobiDB-lite"/>
    </source>
</evidence>
<evidence type="ECO:0000256" key="2">
    <source>
        <dbReference type="ARBA" id="ARBA00005510"/>
    </source>
</evidence>
<feature type="region of interest" description="Disordered" evidence="6">
    <location>
        <begin position="347"/>
        <end position="380"/>
    </location>
</feature>
<comment type="similarity">
    <text evidence="2">Belongs to the bHLH protein family.</text>
</comment>
<dbReference type="AlphaFoldDB" id="A0AAV5C4D2"/>
<dbReference type="PROSITE" id="PS50888">
    <property type="entry name" value="BHLH"/>
    <property type="match status" value="1"/>
</dbReference>
<evidence type="ECO:0000259" key="7">
    <source>
        <dbReference type="PROSITE" id="PS50888"/>
    </source>
</evidence>
<feature type="region of interest" description="Disordered" evidence="6">
    <location>
        <begin position="119"/>
        <end position="240"/>
    </location>
</feature>
<protein>
    <recommendedName>
        <fullName evidence="7">BHLH domain-containing protein</fullName>
    </recommendedName>
</protein>
<organism evidence="8 9">
    <name type="scientific">Eleusine coracana subsp. coracana</name>
    <dbReference type="NCBI Taxonomy" id="191504"/>
    <lineage>
        <taxon>Eukaryota</taxon>
        <taxon>Viridiplantae</taxon>
        <taxon>Streptophyta</taxon>
        <taxon>Embryophyta</taxon>
        <taxon>Tracheophyta</taxon>
        <taxon>Spermatophyta</taxon>
        <taxon>Magnoliopsida</taxon>
        <taxon>Liliopsida</taxon>
        <taxon>Poales</taxon>
        <taxon>Poaceae</taxon>
        <taxon>PACMAD clade</taxon>
        <taxon>Chloridoideae</taxon>
        <taxon>Cynodonteae</taxon>
        <taxon>Eleusininae</taxon>
        <taxon>Eleusine</taxon>
    </lineage>
</organism>
<dbReference type="InterPro" id="IPR036638">
    <property type="entry name" value="HLH_DNA-bd_sf"/>
</dbReference>
<dbReference type="SMART" id="SM00353">
    <property type="entry name" value="HLH"/>
    <property type="match status" value="1"/>
</dbReference>
<dbReference type="InterPro" id="IPR045843">
    <property type="entry name" value="IND-like"/>
</dbReference>
<evidence type="ECO:0000256" key="4">
    <source>
        <dbReference type="ARBA" id="ARBA00023163"/>
    </source>
</evidence>
<dbReference type="GO" id="GO:0005634">
    <property type="term" value="C:nucleus"/>
    <property type="evidence" value="ECO:0007669"/>
    <property type="project" value="UniProtKB-SubCell"/>
</dbReference>
<accession>A0AAV5C4D2</accession>
<dbReference type="GO" id="GO:0003700">
    <property type="term" value="F:DNA-binding transcription factor activity"/>
    <property type="evidence" value="ECO:0007669"/>
    <property type="project" value="InterPro"/>
</dbReference>
<dbReference type="EMBL" id="BQKI01000004">
    <property type="protein sequence ID" value="GJM93390.1"/>
    <property type="molecule type" value="Genomic_DNA"/>
</dbReference>
<evidence type="ECO:0000313" key="9">
    <source>
        <dbReference type="Proteomes" id="UP001054889"/>
    </source>
</evidence>
<dbReference type="PANTHER" id="PTHR45914:SF12">
    <property type="entry name" value="TRANSCRIPTION FACTOR BHLH87"/>
    <property type="match status" value="1"/>
</dbReference>
<dbReference type="Proteomes" id="UP001054889">
    <property type="component" value="Unassembled WGS sequence"/>
</dbReference>
<evidence type="ECO:0000313" key="8">
    <source>
        <dbReference type="EMBL" id="GJM93390.1"/>
    </source>
</evidence>
<comment type="caution">
    <text evidence="8">The sequence shown here is derived from an EMBL/GenBank/DDBJ whole genome shotgun (WGS) entry which is preliminary data.</text>
</comment>
<feature type="domain" description="BHLH" evidence="7">
    <location>
        <begin position="287"/>
        <end position="336"/>
    </location>
</feature>
<dbReference type="PANTHER" id="PTHR45914">
    <property type="entry name" value="TRANSCRIPTION FACTOR HEC3-RELATED"/>
    <property type="match status" value="1"/>
</dbReference>
<dbReference type="Pfam" id="PF00010">
    <property type="entry name" value="HLH"/>
    <property type="match status" value="1"/>
</dbReference>
<keyword evidence="9" id="KW-1185">Reference proteome</keyword>